<evidence type="ECO:0000313" key="2">
    <source>
        <dbReference type="EMBL" id="AAN87272.1"/>
    </source>
</evidence>
<evidence type="ECO:0000259" key="1">
    <source>
        <dbReference type="PROSITE" id="PS50878"/>
    </source>
</evidence>
<dbReference type="GO" id="GO:0003824">
    <property type="term" value="F:catalytic activity"/>
    <property type="evidence" value="ECO:0007669"/>
    <property type="project" value="InterPro"/>
</dbReference>
<dbReference type="SUPFAM" id="SSF56672">
    <property type="entry name" value="DNA/RNA polymerases"/>
    <property type="match status" value="1"/>
</dbReference>
<reference evidence="2" key="1">
    <citation type="submission" date="2002-11" db="EMBL/GenBank/DDBJ databases">
        <title>Complete sequence of Juan transposable element from Drosophila melanogaster.</title>
        <authorList>
            <person name="Kaminker J.S."/>
            <person name="Sandeep P."/>
            <person name="Bergman C.M."/>
            <person name="Kronmiller B."/>
            <person name="Carlson J."/>
            <person name="Rubin G.M."/>
            <person name="Ashburner M."/>
            <person name="Celniker S.E."/>
        </authorList>
    </citation>
    <scope>NUCLEOTIDE SEQUENCE</scope>
</reference>
<dbReference type="FlyBase" id="FBgn0062541">
    <property type="gene designation" value="Juan\pol"/>
</dbReference>
<dbReference type="PANTHER" id="PTHR36688">
    <property type="entry name" value="ENDO/EXONUCLEASE/PHOSPHATASE DOMAIN-CONTAINING PROTEIN"/>
    <property type="match status" value="1"/>
</dbReference>
<dbReference type="Pfam" id="PF00078">
    <property type="entry name" value="RVT_1"/>
    <property type="match status" value="1"/>
</dbReference>
<dbReference type="Pfam" id="PF14529">
    <property type="entry name" value="Exo_endo_phos_2"/>
    <property type="match status" value="1"/>
</dbReference>
<dbReference type="EMBL" id="AY180919">
    <property type="protein sequence ID" value="AAN87272.1"/>
    <property type="molecule type" value="Genomic_DNA"/>
</dbReference>
<name>Q8I7P8_DROME</name>
<dbReference type="InterPro" id="IPR000477">
    <property type="entry name" value="RT_dom"/>
</dbReference>
<dbReference type="GO" id="GO:0071897">
    <property type="term" value="P:DNA biosynthetic process"/>
    <property type="evidence" value="ECO:0007669"/>
    <property type="project" value="UniProtKB-ARBA"/>
</dbReference>
<organism evidence="2">
    <name type="scientific">Drosophila melanogaster</name>
    <name type="common">Fruit fly</name>
    <dbReference type="NCBI Taxonomy" id="7227"/>
    <lineage>
        <taxon>Eukaryota</taxon>
        <taxon>Metazoa</taxon>
        <taxon>Ecdysozoa</taxon>
        <taxon>Arthropoda</taxon>
        <taxon>Hexapoda</taxon>
        <taxon>Insecta</taxon>
        <taxon>Pterygota</taxon>
        <taxon>Neoptera</taxon>
        <taxon>Endopterygota</taxon>
        <taxon>Diptera</taxon>
        <taxon>Brachycera</taxon>
        <taxon>Muscomorpha</taxon>
        <taxon>Ephydroidea</taxon>
        <taxon>Drosophilidae</taxon>
        <taxon>Drosophila</taxon>
        <taxon>Sophophora</taxon>
    </lineage>
</organism>
<dbReference type="InterPro" id="IPR043502">
    <property type="entry name" value="DNA/RNA_pol_sf"/>
</dbReference>
<evidence type="ECO:0000313" key="3">
    <source>
        <dbReference type="FlyBase" id="FBgn0062541"/>
    </source>
</evidence>
<dbReference type="InterPro" id="IPR052560">
    <property type="entry name" value="RdDP_mobile_element"/>
</dbReference>
<accession>Q8I7P8</accession>
<dbReference type="Gene3D" id="3.60.10.10">
    <property type="entry name" value="Endonuclease/exonuclease/phosphatase"/>
    <property type="match status" value="1"/>
</dbReference>
<protein>
    <submittedName>
        <fullName evidence="2">ORF1</fullName>
    </submittedName>
</protein>
<dbReference type="InterPro" id="IPR005135">
    <property type="entry name" value="Endo/exonuclease/phosphatase"/>
</dbReference>
<dbReference type="CDD" id="cd01650">
    <property type="entry name" value="RT_nLTR_like"/>
    <property type="match status" value="1"/>
</dbReference>
<dbReference type="AlphaFoldDB" id="Q8I7P8"/>
<dbReference type="PANTHER" id="PTHR36688:SF2">
    <property type="entry name" value="ENDONUCLEASE_EXONUCLEASE_PHOSPHATASE DOMAIN-CONTAINING PROTEIN"/>
    <property type="match status" value="1"/>
</dbReference>
<proteinExistence type="predicted"/>
<dbReference type="InterPro" id="IPR036691">
    <property type="entry name" value="Endo/exonu/phosph_ase_sf"/>
</dbReference>
<dbReference type="PROSITE" id="PS50878">
    <property type="entry name" value="RT_POL"/>
    <property type="match status" value="1"/>
</dbReference>
<sequence>MFTQTNNFIDNLNIMAWNARAVRNKRIELIKFLENNHIHIALINETWLTHSDRFNIPEYTIYRNDRKESRGGGVAIAVSNTLIHEQIPCIKSHVIENVGIQINTDSNSSLKIYSIYFAGNTSKCIPSSCDLSWDHNHLKSLYRSDLLKISQINGNFLICGDFNSRHRAWKCTRANGWGKILNELSDLGKFSILYPTQPTYIPHNHKAKASTLDLCLTNIPNQLANPAVMQELSSDHLPVVIKYSTNFMRNVKTYPILGRANWALFKRIINERLMVEEVVVNCSQISTLDIDNLIGSFTRVINYAFLKAVPHKPIHHSKLTLPVHITELFKTRNIIQRQWFRSRHPLLKSRCDHLNYIIRKELFIYNNAKWNNKLQKLDKCSKPFWNITKAIKKRKQIVPCLSKADEIYASGKEKANILADVFQLKHNLTHSYSNQNTIDQVKISLQSIAETPNNIAEICRVTYPEVFSIVKALHTRKSPGIDGIPNISLKNLPTSAINHIVNIANHCLQAGYFPRDWKIAKIVPILKPGKPPDNPESYRPISLLSGLSKILEKLIKLRLVKFLDIHNTLPTVQYGFRNGLNTILPTLKLRNYIKESIQSKQSVGLVTLDIEAAFDTVWHDGLLHKLKMIGTPIYLIKIVQNFLTHRYFSVNLNSSQSARRILNAGVPQGSVLGPTLFNIFTHDIPQATNCVLSLFADDAAVYSAGFSYSEINQSMQSYLNELDIYYKKWKIKINPNKTNAIFFTKRRKPRYLPDRQLRILDSPIQWVDNIRYLGIIFDKKLTFKYHINNTIMKVNKIICTLYPLINRKSKLSISNKIIIFKTIFNPILMYGSPVWGRCAQTHIKKLQICQNKLLKLIMNLPYYTNTKYLHIKAGVQKVQQKIQY</sequence>
<dbReference type="SUPFAM" id="SSF56219">
    <property type="entry name" value="DNase I-like"/>
    <property type="match status" value="1"/>
</dbReference>
<gene>
    <name evidence="3" type="primary">pol</name>
</gene>
<feature type="domain" description="Reverse transcriptase" evidence="1">
    <location>
        <begin position="506"/>
        <end position="777"/>
    </location>
</feature>